<dbReference type="Gene3D" id="3.40.50.80">
    <property type="entry name" value="Nucleotide-binding domain of ferredoxin-NADP reductase (FNR) module"/>
    <property type="match status" value="1"/>
</dbReference>
<dbReference type="Pfam" id="PF00667">
    <property type="entry name" value="FAD_binding_1"/>
    <property type="match status" value="1"/>
</dbReference>
<dbReference type="PATRIC" id="fig|83552.4.peg.2461"/>
<keyword evidence="5" id="KW-0288">FMN</keyword>
<evidence type="ECO:0000256" key="3">
    <source>
        <dbReference type="ARBA" id="ARBA00012604"/>
    </source>
</evidence>
<dbReference type="InterPro" id="IPR023173">
    <property type="entry name" value="NADPH_Cyt_P450_Rdtase_alpha"/>
</dbReference>
<keyword evidence="8 12" id="KW-0560">Oxidoreductase</keyword>
<evidence type="ECO:0000256" key="2">
    <source>
        <dbReference type="ARBA" id="ARBA00001974"/>
    </source>
</evidence>
<reference evidence="12 13" key="1">
    <citation type="journal article" date="2014" name="Mol. Biol. Evol.">
        <title>Massive expansion of Ubiquitination-related gene families within the Chlamydiae.</title>
        <authorList>
            <person name="Domman D."/>
            <person name="Collingro A."/>
            <person name="Lagkouvardos I."/>
            <person name="Gehre L."/>
            <person name="Weinmaier T."/>
            <person name="Rattei T."/>
            <person name="Subtil A."/>
            <person name="Horn M."/>
        </authorList>
    </citation>
    <scope>NUCLEOTIDE SEQUENCE [LARGE SCALE GENOMIC DNA]</scope>
    <source>
        <strain evidence="12 13">OEW1</strain>
    </source>
</reference>
<dbReference type="GO" id="GO:0004783">
    <property type="term" value="F:sulfite reductase (NADPH) activity"/>
    <property type="evidence" value="ECO:0007669"/>
    <property type="project" value="UniProtKB-EC"/>
</dbReference>
<dbReference type="GO" id="GO:0005829">
    <property type="term" value="C:cytosol"/>
    <property type="evidence" value="ECO:0007669"/>
    <property type="project" value="TreeGrafter"/>
</dbReference>
<dbReference type="SUPFAM" id="SSF63380">
    <property type="entry name" value="Riboflavin synthase domain-like"/>
    <property type="match status" value="1"/>
</dbReference>
<evidence type="ECO:0000259" key="11">
    <source>
        <dbReference type="PROSITE" id="PS51384"/>
    </source>
</evidence>
<dbReference type="InterPro" id="IPR017927">
    <property type="entry name" value="FAD-bd_FR_type"/>
</dbReference>
<dbReference type="SUPFAM" id="SSF52343">
    <property type="entry name" value="Ferredoxin reductase-like, C-terminal NADP-linked domain"/>
    <property type="match status" value="1"/>
</dbReference>
<dbReference type="Proteomes" id="UP000031307">
    <property type="component" value="Unassembled WGS sequence"/>
</dbReference>
<evidence type="ECO:0000256" key="9">
    <source>
        <dbReference type="ARBA" id="ARBA00023192"/>
    </source>
</evidence>
<keyword evidence="9" id="KW-0198">Cysteine biosynthesis</keyword>
<keyword evidence="7" id="KW-0521">NADP</keyword>
<evidence type="ECO:0000313" key="12">
    <source>
        <dbReference type="EMBL" id="KIA76491.1"/>
    </source>
</evidence>
<dbReference type="RefSeq" id="WP_013924165.1">
    <property type="nucleotide sequence ID" value="NZ_JSAM01000117.1"/>
</dbReference>
<dbReference type="PANTHER" id="PTHR19384:SF128">
    <property type="entry name" value="NADPH OXIDOREDUCTASE A"/>
    <property type="match status" value="1"/>
</dbReference>
<dbReference type="EMBL" id="JSAM01000117">
    <property type="protein sequence ID" value="KIA76491.1"/>
    <property type="molecule type" value="Genomic_DNA"/>
</dbReference>
<dbReference type="AlphaFoldDB" id="A0A0C1BYD1"/>
<dbReference type="OMA" id="DHYKVEI"/>
<keyword evidence="6" id="KW-0274">FAD</keyword>
<protein>
    <recommendedName>
        <fullName evidence="3">assimilatory sulfite reductase (NADPH)</fullName>
        <ecNumber evidence="3">1.8.1.2</ecNumber>
    </recommendedName>
</protein>
<evidence type="ECO:0000256" key="10">
    <source>
        <dbReference type="ARBA" id="ARBA00052219"/>
    </source>
</evidence>
<dbReference type="CDD" id="cd06199">
    <property type="entry name" value="SiR"/>
    <property type="match status" value="1"/>
</dbReference>
<dbReference type="Gene3D" id="1.20.990.10">
    <property type="entry name" value="NADPH-cytochrome p450 Reductase, Chain A, domain 3"/>
    <property type="match status" value="1"/>
</dbReference>
<evidence type="ECO:0000256" key="7">
    <source>
        <dbReference type="ARBA" id="ARBA00022857"/>
    </source>
</evidence>
<evidence type="ECO:0000256" key="8">
    <source>
        <dbReference type="ARBA" id="ARBA00023002"/>
    </source>
</evidence>
<comment type="caution">
    <text evidence="12">The sequence shown here is derived from an EMBL/GenBank/DDBJ whole genome shotgun (WGS) entry which is preliminary data.</text>
</comment>
<comment type="cofactor">
    <cofactor evidence="1">
        <name>FMN</name>
        <dbReference type="ChEBI" id="CHEBI:58210"/>
    </cofactor>
</comment>
<dbReference type="Gene3D" id="2.40.30.10">
    <property type="entry name" value="Translation factors"/>
    <property type="match status" value="1"/>
</dbReference>
<dbReference type="GO" id="GO:0010181">
    <property type="term" value="F:FMN binding"/>
    <property type="evidence" value="ECO:0007669"/>
    <property type="project" value="TreeGrafter"/>
</dbReference>
<evidence type="ECO:0000256" key="1">
    <source>
        <dbReference type="ARBA" id="ARBA00001917"/>
    </source>
</evidence>
<gene>
    <name evidence="12" type="primary">cysJ</name>
    <name evidence="12" type="ORF">DB43_AG00690</name>
</gene>
<feature type="domain" description="FAD-binding FR-type" evidence="11">
    <location>
        <begin position="11"/>
        <end position="235"/>
    </location>
</feature>
<dbReference type="InterPro" id="IPR001709">
    <property type="entry name" value="Flavoprot_Pyr_Nucl_cyt_Rdtase"/>
</dbReference>
<accession>A0A0C1BYD1</accession>
<dbReference type="InterPro" id="IPR001433">
    <property type="entry name" value="OxRdtase_FAD/NAD-bd"/>
</dbReference>
<evidence type="ECO:0000256" key="4">
    <source>
        <dbReference type="ARBA" id="ARBA00022630"/>
    </source>
</evidence>
<dbReference type="InterPro" id="IPR039261">
    <property type="entry name" value="FNR_nucleotide-bd"/>
</dbReference>
<dbReference type="GO" id="GO:0019344">
    <property type="term" value="P:cysteine biosynthetic process"/>
    <property type="evidence" value="ECO:0007669"/>
    <property type="project" value="UniProtKB-KW"/>
</dbReference>
<evidence type="ECO:0000313" key="13">
    <source>
        <dbReference type="Proteomes" id="UP000031307"/>
    </source>
</evidence>
<evidence type="ECO:0000256" key="6">
    <source>
        <dbReference type="ARBA" id="ARBA00022827"/>
    </source>
</evidence>
<dbReference type="PRINTS" id="PR00371">
    <property type="entry name" value="FPNCR"/>
</dbReference>
<sequence>MSTPSKIYDRKNPFLATIKERYSLCNPGSKKNTYHLVLDLKDSGISYAVGDSVAIFPQHDVELVDQTLQILNASGDEIVFDKRAQETLPLRTFLTTKAAITTVSRKLYTETAARQLDADKKAQLDYFLQSENQPLLKSYLEEHGLWEFLEEHQEVQWDLQELCNCLMPLLPRFYSIASSMKAVGEEMHLTVALPHTLTDEQIKRGVCTHYLCHLAPLNESVVPLYVQAHHGFTTPENIHAPMIMIGPGTGIAPFRAFMQERMAQNAPGKNWLFFGEWHRAHNFFYEGYWRDLEAKGNLRLDAAFSRDQEQKIYVQHLLLEKGAEVFEWLQNGAILFVCGDAHQMAKDVEKTLKQIVSTHGKLDEAETEKYLKTLKSEKRYLRDVY</sequence>
<keyword evidence="9" id="KW-0028">Amino-acid biosynthesis</keyword>
<comment type="catalytic activity">
    <reaction evidence="10">
        <text>hydrogen sulfide + 3 NADP(+) + 3 H2O = sulfite + 3 NADPH + 4 H(+)</text>
        <dbReference type="Rhea" id="RHEA:13801"/>
        <dbReference type="ChEBI" id="CHEBI:15377"/>
        <dbReference type="ChEBI" id="CHEBI:15378"/>
        <dbReference type="ChEBI" id="CHEBI:17359"/>
        <dbReference type="ChEBI" id="CHEBI:29919"/>
        <dbReference type="ChEBI" id="CHEBI:57783"/>
        <dbReference type="ChEBI" id="CHEBI:58349"/>
        <dbReference type="EC" id="1.8.1.2"/>
    </reaction>
</comment>
<dbReference type="Pfam" id="PF00175">
    <property type="entry name" value="NAD_binding_1"/>
    <property type="match status" value="1"/>
</dbReference>
<proteinExistence type="predicted"/>
<dbReference type="EC" id="1.8.1.2" evidence="3"/>
<evidence type="ECO:0000256" key="5">
    <source>
        <dbReference type="ARBA" id="ARBA00022643"/>
    </source>
</evidence>
<name>A0A0C1BYD1_9BACT</name>
<dbReference type="GO" id="GO:0050660">
    <property type="term" value="F:flavin adenine dinucleotide binding"/>
    <property type="evidence" value="ECO:0007669"/>
    <property type="project" value="TreeGrafter"/>
</dbReference>
<keyword evidence="4" id="KW-0285">Flavoprotein</keyword>
<dbReference type="FunFam" id="3.40.50.80:FF:000001">
    <property type="entry name" value="NADPH--cytochrome P450 reductase 1"/>
    <property type="match status" value="1"/>
</dbReference>
<dbReference type="PROSITE" id="PS51384">
    <property type="entry name" value="FAD_FR"/>
    <property type="match status" value="1"/>
</dbReference>
<comment type="cofactor">
    <cofactor evidence="2">
        <name>FAD</name>
        <dbReference type="ChEBI" id="CHEBI:57692"/>
    </cofactor>
</comment>
<dbReference type="InterPro" id="IPR003097">
    <property type="entry name" value="CysJ-like_FAD-binding"/>
</dbReference>
<dbReference type="InterPro" id="IPR017938">
    <property type="entry name" value="Riboflavin_synthase-like_b-brl"/>
</dbReference>
<organism evidence="12 13">
    <name type="scientific">Parachlamydia acanthamoebae</name>
    <dbReference type="NCBI Taxonomy" id="83552"/>
    <lineage>
        <taxon>Bacteria</taxon>
        <taxon>Pseudomonadati</taxon>
        <taxon>Chlamydiota</taxon>
        <taxon>Chlamydiia</taxon>
        <taxon>Parachlamydiales</taxon>
        <taxon>Parachlamydiaceae</taxon>
        <taxon>Parachlamydia</taxon>
    </lineage>
</organism>
<dbReference type="PANTHER" id="PTHR19384">
    <property type="entry name" value="NITRIC OXIDE SYNTHASE-RELATED"/>
    <property type="match status" value="1"/>
</dbReference>